<dbReference type="SUPFAM" id="SSF54427">
    <property type="entry name" value="NTF2-like"/>
    <property type="match status" value="1"/>
</dbReference>
<dbReference type="EMBL" id="FWEW01000431">
    <property type="protein sequence ID" value="SLM34873.1"/>
    <property type="molecule type" value="Genomic_DNA"/>
</dbReference>
<dbReference type="GO" id="GO:0006606">
    <property type="term" value="P:protein import into nucleus"/>
    <property type="evidence" value="ECO:0007669"/>
    <property type="project" value="UniProtKB-ARBA"/>
</dbReference>
<dbReference type="Proteomes" id="UP000192927">
    <property type="component" value="Unassembled WGS sequence"/>
</dbReference>
<dbReference type="InterPro" id="IPR045875">
    <property type="entry name" value="NTF2"/>
</dbReference>
<keyword evidence="2" id="KW-0963">Cytoplasm</keyword>
<organism evidence="6 7">
    <name type="scientific">Lasallia pustulata</name>
    <dbReference type="NCBI Taxonomy" id="136370"/>
    <lineage>
        <taxon>Eukaryota</taxon>
        <taxon>Fungi</taxon>
        <taxon>Dikarya</taxon>
        <taxon>Ascomycota</taxon>
        <taxon>Pezizomycotina</taxon>
        <taxon>Lecanoromycetes</taxon>
        <taxon>OSLEUM clade</taxon>
        <taxon>Umbilicariomycetidae</taxon>
        <taxon>Umbilicariales</taxon>
        <taxon>Umbilicariaceae</taxon>
        <taxon>Lasallia</taxon>
    </lineage>
</organism>
<dbReference type="InterPro" id="IPR002075">
    <property type="entry name" value="NTF2_dom"/>
</dbReference>
<dbReference type="GO" id="GO:0005737">
    <property type="term" value="C:cytoplasm"/>
    <property type="evidence" value="ECO:0007669"/>
    <property type="project" value="UniProtKB-SubCell"/>
</dbReference>
<accession>A0A1W5CVI7</accession>
<dbReference type="Gene3D" id="3.10.450.50">
    <property type="match status" value="1"/>
</dbReference>
<dbReference type="GO" id="GO:0005635">
    <property type="term" value="C:nuclear envelope"/>
    <property type="evidence" value="ECO:0007669"/>
    <property type="project" value="UniProtKB-ARBA"/>
</dbReference>
<feature type="domain" description="NTF2" evidence="5">
    <location>
        <begin position="55"/>
        <end position="176"/>
    </location>
</feature>
<evidence type="ECO:0000313" key="6">
    <source>
        <dbReference type="EMBL" id="SLM34873.1"/>
    </source>
</evidence>
<keyword evidence="7" id="KW-1185">Reference proteome</keyword>
<dbReference type="Pfam" id="PF02136">
    <property type="entry name" value="NTF2"/>
    <property type="match status" value="1"/>
</dbReference>
<comment type="function">
    <text evidence="4">Facilitates protein transport into the nucleus. Could be part of a multicomponent system of cytosolic factors that assemble at the pore complex during nuclear import.</text>
</comment>
<dbReference type="FunFam" id="3.10.450.50:FF:000005">
    <property type="entry name" value="Nuclear transport factor 2"/>
    <property type="match status" value="1"/>
</dbReference>
<dbReference type="InterPro" id="IPR032710">
    <property type="entry name" value="NTF2-like_dom_sf"/>
</dbReference>
<sequence>MASKQNSSALSLVLSGIPTRKLTYTKLPVSYANPFVRRYYTFQHYQHISIGLTDGPGEFTQFYYNTFDGPRQDLASLYRAESTLTFESQEINGRDGILEKLISLPFTRVAHQVATLDAQRSTLNAQLPNEDTGILVMVTGALLVDEEQRTMNYSQVFQLLPNGEGSYFVLNDVFRLVFA</sequence>
<dbReference type="InterPro" id="IPR018222">
    <property type="entry name" value="Nuclear_transport_factor_2_euk"/>
</dbReference>
<evidence type="ECO:0000256" key="2">
    <source>
        <dbReference type="ARBA" id="ARBA00022490"/>
    </source>
</evidence>
<dbReference type="CDD" id="cd00780">
    <property type="entry name" value="NTF2"/>
    <property type="match status" value="1"/>
</dbReference>
<evidence type="ECO:0000313" key="7">
    <source>
        <dbReference type="Proteomes" id="UP000192927"/>
    </source>
</evidence>
<comment type="subcellular location">
    <subcellularLocation>
        <location evidence="1">Cytoplasm</location>
    </subcellularLocation>
</comment>
<evidence type="ECO:0000259" key="5">
    <source>
        <dbReference type="PROSITE" id="PS50177"/>
    </source>
</evidence>
<protein>
    <recommendedName>
        <fullName evidence="3">Nuclear transport factor 2</fullName>
    </recommendedName>
</protein>
<dbReference type="AlphaFoldDB" id="A0A1W5CVI7"/>
<evidence type="ECO:0000256" key="4">
    <source>
        <dbReference type="ARBA" id="ARBA00053082"/>
    </source>
</evidence>
<dbReference type="PANTHER" id="PTHR12612">
    <property type="entry name" value="NUCLEAR TRANSPORT FACTOR 2"/>
    <property type="match status" value="1"/>
</dbReference>
<evidence type="ECO:0000256" key="1">
    <source>
        <dbReference type="ARBA" id="ARBA00004496"/>
    </source>
</evidence>
<proteinExistence type="predicted"/>
<evidence type="ECO:0000256" key="3">
    <source>
        <dbReference type="ARBA" id="ARBA00026247"/>
    </source>
</evidence>
<name>A0A1W5CVI7_9LECA</name>
<dbReference type="PROSITE" id="PS50177">
    <property type="entry name" value="NTF2_DOMAIN"/>
    <property type="match status" value="1"/>
</dbReference>
<reference evidence="7" key="1">
    <citation type="submission" date="2017-03" db="EMBL/GenBank/DDBJ databases">
        <authorList>
            <person name="Sharma R."/>
            <person name="Thines M."/>
        </authorList>
    </citation>
    <scope>NUCLEOTIDE SEQUENCE [LARGE SCALE GENOMIC DNA]</scope>
</reference>